<evidence type="ECO:0000313" key="2">
    <source>
        <dbReference type="EMBL" id="KAF2456153.1"/>
    </source>
</evidence>
<dbReference type="InterPro" id="IPR011333">
    <property type="entry name" value="SKP1/BTB/POZ_sf"/>
</dbReference>
<sequence length="333" mass="36359">MHHLLQLRMGHWQDKLVYIRDFAYPNHAARRLRMESASSESGSVSIADIGPADFAMLVSGPVVDVYVGPLKRHWAVHRNLLRRHSDWLAAELPESDDENIINPTSKPEYDGDDEDDVPSPTVLKTPPAHTTTTTDATPNPNRLDLPADSPAGFELFVQWLYQGKLTDVSTLPLDRKYDHAVASHALYILCERLHIPSLMNAAMDQYRLALQQSQLVPDADEIADIVIIAPPGSPFRRLMARIAARQIMAPEEDRDAADYERAFEQAEGFAVEVVNAIRDGVGGKLLTDPTEGGGCEFHDHSEGPDCSGNVAVGSGGGVKAAGKGKGKAVWEGV</sequence>
<keyword evidence="3" id="KW-1185">Reference proteome</keyword>
<proteinExistence type="predicted"/>
<dbReference type="Proteomes" id="UP000799766">
    <property type="component" value="Unassembled WGS sequence"/>
</dbReference>
<dbReference type="OrthoDB" id="194443at2759"/>
<name>A0A6A6NY17_9PEZI</name>
<dbReference type="Gene3D" id="3.30.710.10">
    <property type="entry name" value="Potassium Channel Kv1.1, Chain A"/>
    <property type="match status" value="1"/>
</dbReference>
<feature type="region of interest" description="Disordered" evidence="1">
    <location>
        <begin position="97"/>
        <end position="143"/>
    </location>
</feature>
<evidence type="ECO:0000256" key="1">
    <source>
        <dbReference type="SAM" id="MobiDB-lite"/>
    </source>
</evidence>
<dbReference type="PANTHER" id="PTHR47843">
    <property type="entry name" value="BTB DOMAIN-CONTAINING PROTEIN-RELATED"/>
    <property type="match status" value="1"/>
</dbReference>
<protein>
    <recommendedName>
        <fullName evidence="4">BTB domain-containing protein</fullName>
    </recommendedName>
</protein>
<organism evidence="2 3">
    <name type="scientific">Lineolata rhizophorae</name>
    <dbReference type="NCBI Taxonomy" id="578093"/>
    <lineage>
        <taxon>Eukaryota</taxon>
        <taxon>Fungi</taxon>
        <taxon>Dikarya</taxon>
        <taxon>Ascomycota</taxon>
        <taxon>Pezizomycotina</taxon>
        <taxon>Dothideomycetes</taxon>
        <taxon>Dothideomycetes incertae sedis</taxon>
        <taxon>Lineolatales</taxon>
        <taxon>Lineolataceae</taxon>
        <taxon>Lineolata</taxon>
    </lineage>
</organism>
<feature type="compositionally biased region" description="Low complexity" evidence="1">
    <location>
        <begin position="125"/>
        <end position="141"/>
    </location>
</feature>
<evidence type="ECO:0008006" key="4">
    <source>
        <dbReference type="Google" id="ProtNLM"/>
    </source>
</evidence>
<dbReference type="AlphaFoldDB" id="A0A6A6NY17"/>
<evidence type="ECO:0000313" key="3">
    <source>
        <dbReference type="Proteomes" id="UP000799766"/>
    </source>
</evidence>
<accession>A0A6A6NY17</accession>
<gene>
    <name evidence="2" type="ORF">BDY21DRAFT_348053</name>
</gene>
<dbReference type="EMBL" id="MU001684">
    <property type="protein sequence ID" value="KAF2456153.1"/>
    <property type="molecule type" value="Genomic_DNA"/>
</dbReference>
<dbReference type="PANTHER" id="PTHR47843:SF2">
    <property type="entry name" value="BTB DOMAIN-CONTAINING PROTEIN"/>
    <property type="match status" value="1"/>
</dbReference>
<reference evidence="2" key="1">
    <citation type="journal article" date="2020" name="Stud. Mycol.">
        <title>101 Dothideomycetes genomes: a test case for predicting lifestyles and emergence of pathogens.</title>
        <authorList>
            <person name="Haridas S."/>
            <person name="Albert R."/>
            <person name="Binder M."/>
            <person name="Bloem J."/>
            <person name="Labutti K."/>
            <person name="Salamov A."/>
            <person name="Andreopoulos B."/>
            <person name="Baker S."/>
            <person name="Barry K."/>
            <person name="Bills G."/>
            <person name="Bluhm B."/>
            <person name="Cannon C."/>
            <person name="Castanera R."/>
            <person name="Culley D."/>
            <person name="Daum C."/>
            <person name="Ezra D."/>
            <person name="Gonzalez J."/>
            <person name="Henrissat B."/>
            <person name="Kuo A."/>
            <person name="Liang C."/>
            <person name="Lipzen A."/>
            <person name="Lutzoni F."/>
            <person name="Magnuson J."/>
            <person name="Mondo S."/>
            <person name="Nolan M."/>
            <person name="Ohm R."/>
            <person name="Pangilinan J."/>
            <person name="Park H.-J."/>
            <person name="Ramirez L."/>
            <person name="Alfaro M."/>
            <person name="Sun H."/>
            <person name="Tritt A."/>
            <person name="Yoshinaga Y."/>
            <person name="Zwiers L.-H."/>
            <person name="Turgeon B."/>
            <person name="Goodwin S."/>
            <person name="Spatafora J."/>
            <person name="Crous P."/>
            <person name="Grigoriev I."/>
        </authorList>
    </citation>
    <scope>NUCLEOTIDE SEQUENCE</scope>
    <source>
        <strain evidence="2">ATCC 16933</strain>
    </source>
</reference>